<dbReference type="InterPro" id="IPR000315">
    <property type="entry name" value="Znf_B-box"/>
</dbReference>
<evidence type="ECO:0000256" key="3">
    <source>
        <dbReference type="ARBA" id="ARBA00012483"/>
    </source>
</evidence>
<keyword evidence="7" id="KW-0862">Zinc</keyword>
<sequence length="832" mass="91313">MASATDRSSPSAADISLTCPLCEQHYKKPKVLSCLHSFCQPCLDKQLQKEPGIVLTCDVCEQETSLPSQGLSGLPDDFVARNMLENILLSSANIVCTTCTSKSAAVSRCMECASYICPNCVSAHNWMLCFQNHHVVPLEELQGKAGRSALQRPVFCTTHQGEPLKFYCNTCQVPICKECTVLDHAITSHSYVYLTDQNVAVGNGLRTLVEQSKEKVDSLKKKQASLQDSAAQVEKQGEEVIQQINETIADLKTVLEQCKEELVEELNDWMAGKQEALNRLQSHIQDTVDRINHGCTFTENLLRQGSHVEILSLQGQVETQLQSLLTFNPQHKAEIQFVVNSDLLELIEKGSVGSLKSEELKAEASSSGDASPNDNENSPSRGSSYCSESGFSDGSGGGKSGSKVKGEVGSGGAESAPELPPKGAGRLPFEKTRTFSIHDTPEEIIIPPQDDSDVDGEGVERRTGSKSRIPDDRRQTFILKDSNQVDDLIPVVGDNNGNRYTTNSPRGSFRGGRGASPNPDLPPRPPPRAPTGMQKKPHYQNGGYNKAHHYSHSAPMSLEYQLGGYGQSPGLFNQTGGVVVSSYGDMYVADQGNHRIQVFDSRGNFKFQFGREGKFDGCLVYPNHLSITPDGNIAVNDPGNRRVQIFAPNGDYLGKFSVAHIKGVKDIAVSHEGQVLVLDHNAKCVHVFNQHGNLLQKLDLYKQLRLPTCVATMWTGDIIVADRNPHSIKIFDRRGNFLKQIPVKGFGYSPVRLCVDAQGNIVALHHSYGYFHITVFRPDGSTLVTSQGMKKMFYDFDMTPDGHPVVTTTDEHTVLYFSQLVRTGSKDNNLQL</sequence>
<evidence type="ECO:0000256" key="11">
    <source>
        <dbReference type="SAM" id="MobiDB-lite"/>
    </source>
</evidence>
<dbReference type="Gene3D" id="2.120.10.30">
    <property type="entry name" value="TolB, C-terminal domain"/>
    <property type="match status" value="1"/>
</dbReference>
<comment type="similarity">
    <text evidence="2">Belongs to the TRIM/RBCC family.</text>
</comment>
<dbReference type="PROSITE" id="PS51125">
    <property type="entry name" value="NHL"/>
    <property type="match status" value="3"/>
</dbReference>
<feature type="domain" description="RING-type" evidence="12">
    <location>
        <begin position="19"/>
        <end position="61"/>
    </location>
</feature>
<dbReference type="PANTHER" id="PTHR25462">
    <property type="entry name" value="BONUS, ISOFORM C-RELATED"/>
    <property type="match status" value="1"/>
</dbReference>
<dbReference type="AlphaFoldDB" id="A0A8K0EWB7"/>
<dbReference type="Proteomes" id="UP000838412">
    <property type="component" value="Chromosome 6"/>
</dbReference>
<dbReference type="Pfam" id="PF00097">
    <property type="entry name" value="zf-C3HC4"/>
    <property type="match status" value="1"/>
</dbReference>
<dbReference type="InterPro" id="IPR001841">
    <property type="entry name" value="Znf_RING"/>
</dbReference>
<dbReference type="CDD" id="cd05819">
    <property type="entry name" value="NHL"/>
    <property type="match status" value="1"/>
</dbReference>
<feature type="repeat" description="NHL" evidence="9">
    <location>
        <begin position="606"/>
        <end position="649"/>
    </location>
</feature>
<keyword evidence="6 8" id="KW-0863">Zinc-finger</keyword>
<protein>
    <recommendedName>
        <fullName evidence="3">RING-type E3 ubiquitin transferase</fullName>
        <ecNumber evidence="3">2.3.2.27</ecNumber>
    </recommendedName>
</protein>
<dbReference type="SMART" id="SM00184">
    <property type="entry name" value="RING"/>
    <property type="match status" value="1"/>
</dbReference>
<evidence type="ECO:0000256" key="10">
    <source>
        <dbReference type="SAM" id="Coils"/>
    </source>
</evidence>
<dbReference type="OrthoDB" id="342730at2759"/>
<evidence type="ECO:0000256" key="1">
    <source>
        <dbReference type="ARBA" id="ARBA00000900"/>
    </source>
</evidence>
<comment type="catalytic activity">
    <reaction evidence="1">
        <text>S-ubiquitinyl-[E2 ubiquitin-conjugating enzyme]-L-cysteine + [acceptor protein]-L-lysine = [E2 ubiquitin-conjugating enzyme]-L-cysteine + N(6)-ubiquitinyl-[acceptor protein]-L-lysine.</text>
        <dbReference type="EC" id="2.3.2.27"/>
    </reaction>
</comment>
<dbReference type="PANTHER" id="PTHR25462:SF229">
    <property type="entry name" value="TRANSCRIPTION INTERMEDIARY FACTOR 1-BETA"/>
    <property type="match status" value="1"/>
</dbReference>
<dbReference type="GO" id="GO:0061630">
    <property type="term" value="F:ubiquitin protein ligase activity"/>
    <property type="evidence" value="ECO:0007669"/>
    <property type="project" value="UniProtKB-EC"/>
</dbReference>
<feature type="region of interest" description="Disordered" evidence="11">
    <location>
        <begin position="488"/>
        <end position="550"/>
    </location>
</feature>
<dbReference type="InterPro" id="IPR017907">
    <property type="entry name" value="Znf_RING_CS"/>
</dbReference>
<evidence type="ECO:0000313" key="14">
    <source>
        <dbReference type="EMBL" id="CAH1268502.1"/>
    </source>
</evidence>
<dbReference type="SUPFAM" id="SSF101898">
    <property type="entry name" value="NHL repeat"/>
    <property type="match status" value="1"/>
</dbReference>
<evidence type="ECO:0000256" key="9">
    <source>
        <dbReference type="PROSITE-ProRule" id="PRU00504"/>
    </source>
</evidence>
<dbReference type="EC" id="2.3.2.27" evidence="3"/>
<dbReference type="Gene3D" id="3.30.40.10">
    <property type="entry name" value="Zinc/RING finger domain, C3HC4 (zinc finger)"/>
    <property type="match status" value="1"/>
</dbReference>
<dbReference type="PROSITE" id="PS00518">
    <property type="entry name" value="ZF_RING_1"/>
    <property type="match status" value="1"/>
</dbReference>
<evidence type="ECO:0000256" key="6">
    <source>
        <dbReference type="ARBA" id="ARBA00022771"/>
    </source>
</evidence>
<accession>A0A8K0EWB7</accession>
<feature type="region of interest" description="Disordered" evidence="11">
    <location>
        <begin position="356"/>
        <end position="475"/>
    </location>
</feature>
<evidence type="ECO:0000256" key="4">
    <source>
        <dbReference type="ARBA" id="ARBA00022723"/>
    </source>
</evidence>
<feature type="domain" description="B box-type" evidence="13">
    <location>
        <begin position="151"/>
        <end position="194"/>
    </location>
</feature>
<evidence type="ECO:0000256" key="8">
    <source>
        <dbReference type="PROSITE-ProRule" id="PRU00024"/>
    </source>
</evidence>
<evidence type="ECO:0000256" key="5">
    <source>
        <dbReference type="ARBA" id="ARBA00022737"/>
    </source>
</evidence>
<name>A0A8K0EWB7_BRALA</name>
<feature type="domain" description="B box-type" evidence="13">
    <location>
        <begin position="91"/>
        <end position="138"/>
    </location>
</feature>
<evidence type="ECO:0000256" key="7">
    <source>
        <dbReference type="ARBA" id="ARBA00022833"/>
    </source>
</evidence>
<dbReference type="SUPFAM" id="SSF57845">
    <property type="entry name" value="B-box zinc-binding domain"/>
    <property type="match status" value="1"/>
</dbReference>
<dbReference type="InterPro" id="IPR047153">
    <property type="entry name" value="TRIM45/56/19-like"/>
</dbReference>
<feature type="compositionally biased region" description="Pro residues" evidence="11">
    <location>
        <begin position="519"/>
        <end position="529"/>
    </location>
</feature>
<dbReference type="Pfam" id="PF01436">
    <property type="entry name" value="NHL"/>
    <property type="match status" value="2"/>
</dbReference>
<reference evidence="14" key="1">
    <citation type="submission" date="2022-01" db="EMBL/GenBank/DDBJ databases">
        <authorList>
            <person name="Braso-Vives M."/>
        </authorList>
    </citation>
    <scope>NUCLEOTIDE SEQUENCE</scope>
</reference>
<evidence type="ECO:0000259" key="12">
    <source>
        <dbReference type="PROSITE" id="PS50089"/>
    </source>
</evidence>
<feature type="repeat" description="NHL" evidence="9">
    <location>
        <begin position="691"/>
        <end position="734"/>
    </location>
</feature>
<feature type="compositionally biased region" description="Polar residues" evidence="11">
    <location>
        <begin position="495"/>
        <end position="506"/>
    </location>
</feature>
<dbReference type="SMART" id="SM00502">
    <property type="entry name" value="BBC"/>
    <property type="match status" value="1"/>
</dbReference>
<keyword evidence="5" id="KW-0677">Repeat</keyword>
<keyword evidence="15" id="KW-1185">Reference proteome</keyword>
<dbReference type="CDD" id="cd19798">
    <property type="entry name" value="Bbox2_BRAT-like"/>
    <property type="match status" value="1"/>
</dbReference>
<feature type="coiled-coil region" evidence="10">
    <location>
        <begin position="209"/>
        <end position="279"/>
    </location>
</feature>
<dbReference type="CDD" id="cd20482">
    <property type="entry name" value="CC_brat-like"/>
    <property type="match status" value="1"/>
</dbReference>
<dbReference type="EMBL" id="OV696691">
    <property type="protein sequence ID" value="CAH1268502.1"/>
    <property type="molecule type" value="Genomic_DNA"/>
</dbReference>
<dbReference type="SMART" id="SM00336">
    <property type="entry name" value="BBOX"/>
    <property type="match status" value="2"/>
</dbReference>
<keyword evidence="4" id="KW-0479">Metal-binding</keyword>
<evidence type="ECO:0000256" key="2">
    <source>
        <dbReference type="ARBA" id="ARBA00008518"/>
    </source>
</evidence>
<dbReference type="GO" id="GO:0006513">
    <property type="term" value="P:protein monoubiquitination"/>
    <property type="evidence" value="ECO:0007669"/>
    <property type="project" value="TreeGrafter"/>
</dbReference>
<gene>
    <name evidence="14" type="primary">TRIM2</name>
    <name evidence="14" type="ORF">BLAG_LOCUS21422</name>
</gene>
<evidence type="ECO:0000259" key="13">
    <source>
        <dbReference type="PROSITE" id="PS50119"/>
    </source>
</evidence>
<feature type="compositionally biased region" description="Polar residues" evidence="11">
    <location>
        <begin position="368"/>
        <end position="386"/>
    </location>
</feature>
<dbReference type="InterPro" id="IPR013083">
    <property type="entry name" value="Znf_RING/FYVE/PHD"/>
</dbReference>
<dbReference type="InterPro" id="IPR011042">
    <property type="entry name" value="6-blade_b-propeller_TolB-like"/>
</dbReference>
<feature type="repeat" description="NHL" evidence="9">
    <location>
        <begin position="559"/>
        <end position="602"/>
    </location>
</feature>
<dbReference type="PROSITE" id="PS50119">
    <property type="entry name" value="ZF_BBOX"/>
    <property type="match status" value="2"/>
</dbReference>
<dbReference type="SUPFAM" id="SSF57850">
    <property type="entry name" value="RING/U-box"/>
    <property type="match status" value="1"/>
</dbReference>
<dbReference type="Pfam" id="PF00643">
    <property type="entry name" value="zf-B_box"/>
    <property type="match status" value="1"/>
</dbReference>
<dbReference type="PROSITE" id="PS50089">
    <property type="entry name" value="ZF_RING_2"/>
    <property type="match status" value="1"/>
</dbReference>
<feature type="compositionally biased region" description="Basic and acidic residues" evidence="11">
    <location>
        <begin position="458"/>
        <end position="475"/>
    </location>
</feature>
<dbReference type="InterPro" id="IPR001258">
    <property type="entry name" value="NHL_repeat"/>
</dbReference>
<proteinExistence type="inferred from homology"/>
<dbReference type="InterPro" id="IPR003649">
    <property type="entry name" value="Bbox_C"/>
</dbReference>
<evidence type="ECO:0000313" key="15">
    <source>
        <dbReference type="Proteomes" id="UP000838412"/>
    </source>
</evidence>
<dbReference type="Gene3D" id="3.30.160.60">
    <property type="entry name" value="Classic Zinc Finger"/>
    <property type="match status" value="1"/>
</dbReference>
<dbReference type="InterPro" id="IPR018957">
    <property type="entry name" value="Znf_C3HC4_RING-type"/>
</dbReference>
<dbReference type="GO" id="GO:0008270">
    <property type="term" value="F:zinc ion binding"/>
    <property type="evidence" value="ECO:0007669"/>
    <property type="project" value="UniProtKB-KW"/>
</dbReference>
<organism evidence="14 15">
    <name type="scientific">Branchiostoma lanceolatum</name>
    <name type="common">Common lancelet</name>
    <name type="synonym">Amphioxus lanceolatum</name>
    <dbReference type="NCBI Taxonomy" id="7740"/>
    <lineage>
        <taxon>Eukaryota</taxon>
        <taxon>Metazoa</taxon>
        <taxon>Chordata</taxon>
        <taxon>Cephalochordata</taxon>
        <taxon>Leptocardii</taxon>
        <taxon>Amphioxiformes</taxon>
        <taxon>Branchiostomatidae</taxon>
        <taxon>Branchiostoma</taxon>
    </lineage>
</organism>
<keyword evidence="10" id="KW-0175">Coiled coil</keyword>